<keyword evidence="6" id="KW-1133">Transmembrane helix</keyword>
<dbReference type="FunCoup" id="A0A067Q2R8">
    <property type="interactions" value="114"/>
</dbReference>
<dbReference type="OrthoDB" id="10257567at2759"/>
<feature type="compositionally biased region" description="Gly residues" evidence="11">
    <location>
        <begin position="639"/>
        <end position="650"/>
    </location>
</feature>
<feature type="region of interest" description="Disordered" evidence="11">
    <location>
        <begin position="489"/>
        <end position="517"/>
    </location>
</feature>
<evidence type="ECO:0000256" key="9">
    <source>
        <dbReference type="ARBA" id="ARBA00023136"/>
    </source>
</evidence>
<evidence type="ECO:0000256" key="1">
    <source>
        <dbReference type="ARBA" id="ARBA00004409"/>
    </source>
</evidence>
<dbReference type="EMBL" id="KL197719">
    <property type="protein sequence ID" value="KDQ57792.1"/>
    <property type="molecule type" value="Genomic_DNA"/>
</dbReference>
<reference evidence="15" key="1">
    <citation type="journal article" date="2014" name="Proc. Natl. Acad. Sci. U.S.A.">
        <title>Extensive sampling of basidiomycete genomes demonstrates inadequacy of the white-rot/brown-rot paradigm for wood decay fungi.</title>
        <authorList>
            <person name="Riley R."/>
            <person name="Salamov A.A."/>
            <person name="Brown D.W."/>
            <person name="Nagy L.G."/>
            <person name="Floudas D."/>
            <person name="Held B.W."/>
            <person name="Levasseur A."/>
            <person name="Lombard V."/>
            <person name="Morin E."/>
            <person name="Otillar R."/>
            <person name="Lindquist E.A."/>
            <person name="Sun H."/>
            <person name="LaButti K.M."/>
            <person name="Schmutz J."/>
            <person name="Jabbour D."/>
            <person name="Luo H."/>
            <person name="Baker S.E."/>
            <person name="Pisabarro A.G."/>
            <person name="Walton J.D."/>
            <person name="Blanchette R.A."/>
            <person name="Henrissat B."/>
            <person name="Martin F."/>
            <person name="Cullen D."/>
            <person name="Hibbett D.S."/>
            <person name="Grigoriev I.V."/>
        </authorList>
    </citation>
    <scope>NUCLEOTIDE SEQUENCE [LARGE SCALE GENOMIC DNA]</scope>
    <source>
        <strain evidence="15">MUCL 33604</strain>
    </source>
</reference>
<evidence type="ECO:0000313" key="15">
    <source>
        <dbReference type="Proteomes" id="UP000027265"/>
    </source>
</evidence>
<feature type="coiled-coil region" evidence="10">
    <location>
        <begin position="571"/>
        <end position="612"/>
    </location>
</feature>
<sequence length="741" mass="83527">MSTHNFSFALTTWKSINLAELQKTLDAQGIEVVENQKESVVGRKALADRTKEWKKIPEDDKLNAVKVLLKAYQTEIDSLTKRSKSAENAFLNVYKLLAEAPDPYPLLEAAVDQTAQISEAHSLSSQISALKDENAELKRKLAELPTLEKEKKKADAKVQQLEQKMDDMIQEKVVQKENELNATYDEKMRNYEEREQDLTRQLSLSKIQLRDLRMSVESSQAKLLDQTQRIDQEVISKLAEMDILVSDLERSNSRVLTVERRNELLRAEIESIKSSGGTNDRIKSLETQIQTLESETDKLSRSLDQQKEVMREAEVGWERKVRGLEGVGRDKDEEIEKLRERLRECVDYDEVKRELDIMKYVEFGGLDEDEELLLTQSHSHTNNPPHINGTHQHRHTNSLGLSLPSPNPHSKMREGRDGRDGRETLEVLLASKNKRLLDELTKFRIDYTELETSLHKTQSELLTTQTELTNARLLNERLENDLLEMDKHQTKPGLEGVPSGSGSGNGRGGGGGGEGGYEVDAAAEVESMLAGLDLGTRKGSALASDSPARTTPIPFAPSADTSILPIVTSQRDRFRQRNAELEDELRKQFQIISELRAEIKTLQADNLKLYEKVRYMQSYREESSRRHAMGTLDPLPSGSSGGGGLGGGRAGGDDMSKYRTRYEEAMNPFEAFRGREAARAYSNLNPMERGVLVLTRAVLGNRRARNAFIFYALALHLLVMFTTYECTTSSGTQVVKQPIHI</sequence>
<evidence type="ECO:0000256" key="5">
    <source>
        <dbReference type="ARBA" id="ARBA00022692"/>
    </source>
</evidence>
<dbReference type="GO" id="GO:0000139">
    <property type="term" value="C:Golgi membrane"/>
    <property type="evidence" value="ECO:0007669"/>
    <property type="project" value="UniProtKB-SubCell"/>
</dbReference>
<dbReference type="Pfam" id="PF25398">
    <property type="entry name" value="CUX1_N"/>
    <property type="match status" value="1"/>
</dbReference>
<dbReference type="AlphaFoldDB" id="A0A067Q2R8"/>
<feature type="domain" description="Cux N-terminal" evidence="13">
    <location>
        <begin position="3"/>
        <end position="114"/>
    </location>
</feature>
<dbReference type="Proteomes" id="UP000027265">
    <property type="component" value="Unassembled WGS sequence"/>
</dbReference>
<name>A0A067Q2R8_9AGAM</name>
<evidence type="ECO:0000256" key="11">
    <source>
        <dbReference type="SAM" id="MobiDB-lite"/>
    </source>
</evidence>
<evidence type="ECO:0000256" key="4">
    <source>
        <dbReference type="ARBA" id="ARBA00022448"/>
    </source>
</evidence>
<dbReference type="PANTHER" id="PTHR14043:SF2">
    <property type="entry name" value="HOMEOBOX PROTEIN CUT"/>
    <property type="match status" value="1"/>
</dbReference>
<organism evidence="14 15">
    <name type="scientific">Jaapia argillacea MUCL 33604</name>
    <dbReference type="NCBI Taxonomy" id="933084"/>
    <lineage>
        <taxon>Eukaryota</taxon>
        <taxon>Fungi</taxon>
        <taxon>Dikarya</taxon>
        <taxon>Basidiomycota</taxon>
        <taxon>Agaricomycotina</taxon>
        <taxon>Agaricomycetes</taxon>
        <taxon>Agaricomycetidae</taxon>
        <taxon>Jaapiales</taxon>
        <taxon>Jaapiaceae</taxon>
        <taxon>Jaapia</taxon>
    </lineage>
</organism>
<dbReference type="HOGENOM" id="CLU_016758_0_0_1"/>
<keyword evidence="8 10" id="KW-0175">Coiled coil</keyword>
<evidence type="ECO:0000256" key="3">
    <source>
        <dbReference type="ARBA" id="ARBA00018691"/>
    </source>
</evidence>
<feature type="coiled-coil region" evidence="10">
    <location>
        <begin position="120"/>
        <end position="208"/>
    </location>
</feature>
<comment type="subcellular location">
    <subcellularLocation>
        <location evidence="1">Golgi apparatus membrane</location>
        <topology evidence="1">Single-pass type IV membrane protein</topology>
    </subcellularLocation>
</comment>
<keyword evidence="15" id="KW-1185">Reference proteome</keyword>
<evidence type="ECO:0000313" key="14">
    <source>
        <dbReference type="EMBL" id="KDQ57792.1"/>
    </source>
</evidence>
<feature type="compositionally biased region" description="Basic and acidic residues" evidence="11">
    <location>
        <begin position="411"/>
        <end position="421"/>
    </location>
</feature>
<feature type="coiled-coil region" evidence="10">
    <location>
        <begin position="248"/>
        <end position="309"/>
    </location>
</feature>
<evidence type="ECO:0000256" key="2">
    <source>
        <dbReference type="ARBA" id="ARBA00006415"/>
    </source>
</evidence>
<comment type="similarity">
    <text evidence="2">Belongs to the CASP family.</text>
</comment>
<dbReference type="InParanoid" id="A0A067Q2R8"/>
<evidence type="ECO:0000259" key="13">
    <source>
        <dbReference type="Pfam" id="PF25398"/>
    </source>
</evidence>
<keyword evidence="4" id="KW-0813">Transport</keyword>
<dbReference type="GO" id="GO:0006891">
    <property type="term" value="P:intra-Golgi vesicle-mediated transport"/>
    <property type="evidence" value="ECO:0007669"/>
    <property type="project" value="InterPro"/>
</dbReference>
<feature type="region of interest" description="Disordered" evidence="11">
    <location>
        <begin position="623"/>
        <end position="654"/>
    </location>
</feature>
<feature type="non-terminal residue" evidence="14">
    <location>
        <position position="1"/>
    </location>
</feature>
<gene>
    <name evidence="14" type="ORF">JAAARDRAFT_35483</name>
</gene>
<dbReference type="InterPro" id="IPR057476">
    <property type="entry name" value="Cux_N"/>
</dbReference>
<feature type="domain" description="CASP C-terminal" evidence="12">
    <location>
        <begin position="456"/>
        <end position="729"/>
    </location>
</feature>
<evidence type="ECO:0000256" key="10">
    <source>
        <dbReference type="SAM" id="Coils"/>
    </source>
</evidence>
<dbReference type="Pfam" id="PF08172">
    <property type="entry name" value="CASP_C"/>
    <property type="match status" value="1"/>
</dbReference>
<keyword evidence="7" id="KW-0333">Golgi apparatus</keyword>
<evidence type="ECO:0000259" key="12">
    <source>
        <dbReference type="Pfam" id="PF08172"/>
    </source>
</evidence>
<evidence type="ECO:0000256" key="8">
    <source>
        <dbReference type="ARBA" id="ARBA00023054"/>
    </source>
</evidence>
<evidence type="ECO:0000256" key="6">
    <source>
        <dbReference type="ARBA" id="ARBA00022989"/>
    </source>
</evidence>
<keyword evidence="5" id="KW-0812">Transmembrane</keyword>
<protein>
    <recommendedName>
        <fullName evidence="3">Protein CASP</fullName>
    </recommendedName>
</protein>
<evidence type="ECO:0000256" key="7">
    <source>
        <dbReference type="ARBA" id="ARBA00023034"/>
    </source>
</evidence>
<feature type="coiled-coil region" evidence="10">
    <location>
        <begin position="62"/>
        <end position="89"/>
    </location>
</feature>
<feature type="compositionally biased region" description="Gly residues" evidence="11">
    <location>
        <begin position="499"/>
        <end position="516"/>
    </location>
</feature>
<dbReference type="STRING" id="933084.A0A067Q2R8"/>
<feature type="region of interest" description="Disordered" evidence="11">
    <location>
        <begin position="378"/>
        <end position="421"/>
    </location>
</feature>
<keyword evidence="9" id="KW-0472">Membrane</keyword>
<accession>A0A067Q2R8</accession>
<dbReference type="PANTHER" id="PTHR14043">
    <property type="entry name" value="CCAAT DISPLACEMENT PROTEIN-RELATED"/>
    <property type="match status" value="1"/>
</dbReference>
<dbReference type="InterPro" id="IPR012955">
    <property type="entry name" value="CASP_C"/>
</dbReference>
<proteinExistence type="inferred from homology"/>